<keyword evidence="1" id="KW-0175">Coiled coil</keyword>
<proteinExistence type="predicted"/>
<sequence>MNRSSDEESYGSRKSGCRSCFCALFRMKIPVKRGMLSANREFHVVAGVIIFPTHPGSRINLLRAGKTLRAKAAVREKKCVLLPAPCAAYFCKVPDLRKSELGLVRYGPANRGHRGVFGPFEGSFPIGIPASPDKFLAIREFHVVHECVFFPTCPGSRINLLRVRKTLCASVATSVGKFRNFQQNLISSACFHARGRRSSRCRISDDLGIVGKLALPTFQRYRPCTEASLGSQDMILRTEAWDPSRVRKRLGQTSVKLGQPLVKLGQTLGNVSRTFFWRVFDVDEPSSDQAGLGSGCLVLRADTRENPGGKNGVMTQCAPNVFRIVMGTAVLMEKLGLDLTVHDITYVYSLQATGRDQYTLVARNAYRKLVTGLPDSSKGRDEDFLVFTGNWQNPHINCRLRPGVPDKEFTAKKVELVERRTVEHLLQKPCFIDSGGRPRAASILLDYVPSYKSFQKGPVVKHFRQEEVTVVRPGRDQEDIIQAVPVTARKGVQVPQLVPPLSDPNFIPSIGSSETGLPIIRFPSIFDPDPKPTEEMPIQKRTVNIADVLRTSAPETSRTSPSASPLPPPGFSQGESVMRKKRKRGKAQDDDGCGQEGSSPLQLSKAKSPKKAKNKNDRALQKATGQIPQGRMRQDDLQQPWSCSFLLENRSVDEGDSVLKSGRGVRGGEVAEAVGKALLLPEDMKVWQQKRSKHMLENLKRDSILAVQGIFEAGNRLLETERRLNLSAEEIKRLKDLESSATVRIRAAESAQKSAEAGLLNLQNQVAELQRKLDSEHKVCLSSIRGSLRDQLKGECNKYFVQGWHKALDSAGVDDDSDLYDLAYTRQPYEDPVPEEGNELEAGEGAAGDPTVPGSHEALSEPVLVDDAKDGRR</sequence>
<gene>
    <name evidence="3" type="ORF">FSB_LOCUS30683</name>
</gene>
<accession>A0A2N9GTY1</accession>
<dbReference type="EMBL" id="OIVN01002338">
    <property type="protein sequence ID" value="SPD02801.1"/>
    <property type="molecule type" value="Genomic_DNA"/>
</dbReference>
<dbReference type="AlphaFoldDB" id="A0A2N9GTY1"/>
<feature type="coiled-coil region" evidence="1">
    <location>
        <begin position="717"/>
        <end position="779"/>
    </location>
</feature>
<evidence type="ECO:0000256" key="2">
    <source>
        <dbReference type="SAM" id="MobiDB-lite"/>
    </source>
</evidence>
<feature type="region of interest" description="Disordered" evidence="2">
    <location>
        <begin position="552"/>
        <end position="635"/>
    </location>
</feature>
<evidence type="ECO:0000313" key="3">
    <source>
        <dbReference type="EMBL" id="SPD02801.1"/>
    </source>
</evidence>
<reference evidence="3" key="1">
    <citation type="submission" date="2018-02" db="EMBL/GenBank/DDBJ databases">
        <authorList>
            <person name="Cohen D.B."/>
            <person name="Kent A.D."/>
        </authorList>
    </citation>
    <scope>NUCLEOTIDE SEQUENCE</scope>
</reference>
<feature type="compositionally biased region" description="Polar residues" evidence="2">
    <location>
        <begin position="553"/>
        <end position="563"/>
    </location>
</feature>
<name>A0A2N9GTY1_FAGSY</name>
<evidence type="ECO:0000256" key="1">
    <source>
        <dbReference type="SAM" id="Coils"/>
    </source>
</evidence>
<feature type="compositionally biased region" description="Acidic residues" evidence="2">
    <location>
        <begin position="832"/>
        <end position="842"/>
    </location>
</feature>
<protein>
    <submittedName>
        <fullName evidence="3">Uncharacterized protein</fullName>
    </submittedName>
</protein>
<feature type="region of interest" description="Disordered" evidence="2">
    <location>
        <begin position="824"/>
        <end position="873"/>
    </location>
</feature>
<organism evidence="3">
    <name type="scientific">Fagus sylvatica</name>
    <name type="common">Beechnut</name>
    <dbReference type="NCBI Taxonomy" id="28930"/>
    <lineage>
        <taxon>Eukaryota</taxon>
        <taxon>Viridiplantae</taxon>
        <taxon>Streptophyta</taxon>
        <taxon>Embryophyta</taxon>
        <taxon>Tracheophyta</taxon>
        <taxon>Spermatophyta</taxon>
        <taxon>Magnoliopsida</taxon>
        <taxon>eudicotyledons</taxon>
        <taxon>Gunneridae</taxon>
        <taxon>Pentapetalae</taxon>
        <taxon>rosids</taxon>
        <taxon>fabids</taxon>
        <taxon>Fagales</taxon>
        <taxon>Fagaceae</taxon>
        <taxon>Fagus</taxon>
    </lineage>
</organism>